<dbReference type="OrthoDB" id="1405595at2759"/>
<dbReference type="GeneID" id="91084659"/>
<protein>
    <submittedName>
        <fullName evidence="2">Uncharacterized protein</fullName>
    </submittedName>
</protein>
<reference evidence="2" key="1">
    <citation type="submission" date="2016-06" db="EMBL/GenBank/DDBJ databases">
        <authorList>
            <person name="Cuomo C."/>
            <person name="Litvintseva A."/>
            <person name="Heitman J."/>
            <person name="Chen Y."/>
            <person name="Sun S."/>
            <person name="Springer D."/>
            <person name="Dromer F."/>
            <person name="Young S."/>
            <person name="Zeng Q."/>
            <person name="Chapman S."/>
            <person name="Gujja S."/>
            <person name="Saif S."/>
            <person name="Birren B."/>
        </authorList>
    </citation>
    <scope>NUCLEOTIDE SEQUENCE</scope>
    <source>
        <strain evidence="2">CBS 7841</strain>
    </source>
</reference>
<dbReference type="InterPro" id="IPR036864">
    <property type="entry name" value="Zn2-C6_fun-type_DNA-bd_sf"/>
</dbReference>
<feature type="compositionally biased region" description="Basic and acidic residues" evidence="1">
    <location>
        <begin position="275"/>
        <end position="292"/>
    </location>
</feature>
<feature type="compositionally biased region" description="Basic and acidic residues" evidence="1">
    <location>
        <begin position="233"/>
        <end position="257"/>
    </location>
</feature>
<gene>
    <name evidence="2" type="ORF">L203_100443</name>
</gene>
<reference evidence="2" key="2">
    <citation type="journal article" date="2022" name="Elife">
        <title>Obligate sexual reproduction of a homothallic fungus closely related to the Cryptococcus pathogenic species complex.</title>
        <authorList>
            <person name="Passer A.R."/>
            <person name="Clancey S.A."/>
            <person name="Shea T."/>
            <person name="David-Palma M."/>
            <person name="Averette A.F."/>
            <person name="Boekhout T."/>
            <person name="Porcel B.M."/>
            <person name="Nowrousian M."/>
            <person name="Cuomo C.A."/>
            <person name="Sun S."/>
            <person name="Heitman J."/>
            <person name="Coelho M.A."/>
        </authorList>
    </citation>
    <scope>NUCLEOTIDE SEQUENCE</scope>
    <source>
        <strain evidence="2">CBS 7841</strain>
    </source>
</reference>
<name>A0A1E3HZK7_9TREE</name>
<dbReference type="SMART" id="SM00066">
    <property type="entry name" value="GAL4"/>
    <property type="match status" value="1"/>
</dbReference>
<feature type="compositionally biased region" description="Polar residues" evidence="1">
    <location>
        <begin position="316"/>
        <end position="326"/>
    </location>
</feature>
<reference evidence="2" key="3">
    <citation type="submission" date="2024-01" db="EMBL/GenBank/DDBJ databases">
        <authorList>
            <person name="Coelho M.A."/>
            <person name="David-Palma M."/>
            <person name="Shea T."/>
            <person name="Sun S."/>
            <person name="Cuomo C.A."/>
            <person name="Heitman J."/>
        </authorList>
    </citation>
    <scope>NUCLEOTIDE SEQUENCE</scope>
    <source>
        <strain evidence="2">CBS 7841</strain>
    </source>
</reference>
<evidence type="ECO:0000256" key="1">
    <source>
        <dbReference type="SAM" id="MobiDB-lite"/>
    </source>
</evidence>
<feature type="compositionally biased region" description="Acidic residues" evidence="1">
    <location>
        <begin position="265"/>
        <end position="274"/>
    </location>
</feature>
<dbReference type="SUPFAM" id="SSF57701">
    <property type="entry name" value="Zn2/Cys6 DNA-binding domain"/>
    <property type="match status" value="1"/>
</dbReference>
<dbReference type="InterPro" id="IPR001138">
    <property type="entry name" value="Zn2Cys6_DnaBD"/>
</dbReference>
<dbReference type="EMBL" id="CP143784">
    <property type="protein sequence ID" value="WVN85298.1"/>
    <property type="molecule type" value="Genomic_DNA"/>
</dbReference>
<keyword evidence="3" id="KW-1185">Reference proteome</keyword>
<feature type="compositionally biased region" description="Polar residues" evidence="1">
    <location>
        <begin position="293"/>
        <end position="306"/>
    </location>
</feature>
<organism evidence="2 3">
    <name type="scientific">Cryptococcus depauperatus CBS 7841</name>
    <dbReference type="NCBI Taxonomy" id="1295531"/>
    <lineage>
        <taxon>Eukaryota</taxon>
        <taxon>Fungi</taxon>
        <taxon>Dikarya</taxon>
        <taxon>Basidiomycota</taxon>
        <taxon>Agaricomycotina</taxon>
        <taxon>Tremellomycetes</taxon>
        <taxon>Tremellales</taxon>
        <taxon>Cryptococcaceae</taxon>
        <taxon>Cryptococcus</taxon>
    </lineage>
</organism>
<dbReference type="PROSITE" id="PS50048">
    <property type="entry name" value="ZN2_CY6_FUNGAL_2"/>
    <property type="match status" value="1"/>
</dbReference>
<accession>A0A1E3HZK7</accession>
<dbReference type="CDD" id="cd00067">
    <property type="entry name" value="GAL4"/>
    <property type="match status" value="1"/>
</dbReference>
<dbReference type="Proteomes" id="UP000094043">
    <property type="component" value="Chromosome 1"/>
</dbReference>
<evidence type="ECO:0000313" key="2">
    <source>
        <dbReference type="EMBL" id="WVN85298.1"/>
    </source>
</evidence>
<dbReference type="GO" id="GO:0008270">
    <property type="term" value="F:zinc ion binding"/>
    <property type="evidence" value="ECO:0007669"/>
    <property type="project" value="InterPro"/>
</dbReference>
<proteinExistence type="predicted"/>
<evidence type="ECO:0000313" key="3">
    <source>
        <dbReference type="Proteomes" id="UP000094043"/>
    </source>
</evidence>
<dbReference type="Pfam" id="PF00172">
    <property type="entry name" value="Zn_clus"/>
    <property type="match status" value="1"/>
</dbReference>
<dbReference type="RefSeq" id="XP_066065999.1">
    <property type="nucleotide sequence ID" value="XM_066209902.1"/>
</dbReference>
<dbReference type="KEGG" id="cdep:91084659"/>
<dbReference type="VEuPathDB" id="FungiDB:L203_05682"/>
<sequence>MTQHQVSLSPIPSALWLNPFSGDKRDSFPLHSFDYHQGFDKSQPLNDSIQSQPCNQTFSLPTTLPTVYRFGLFDPENSSQSPCPPGTINPKIFAKTFPIEEEQLSSTNTCLKVDFEELDVPRLSKDFAFSDVEDNEETGFDDEKEEPVYFDKENFSYTIMSSKSAAGKITQDYCKVEEMYCSGPSPTPLAAVDDKTYPSTHFGNYMTPLGRPPNREKSKPRKLPAQSSWELTTESHEGISQADKEDQIKDDLIEKAEISSSDSTVNEDDEDDEWLPEHEVRPSHKIVRKENEGYSTASSSASNNRQLLYKKKPNKRQASYNVVSPSRQKHQRLDREGKTREQCLICRKQHRKCNGQLPCGLCTARGRVEECVFVGTPLRKRAIPRTIYNPGVGEDY</sequence>
<feature type="region of interest" description="Disordered" evidence="1">
    <location>
        <begin position="202"/>
        <end position="335"/>
    </location>
</feature>
<dbReference type="Gene3D" id="4.10.240.10">
    <property type="entry name" value="Zn(2)-C6 fungal-type DNA-binding domain"/>
    <property type="match status" value="1"/>
</dbReference>
<dbReference type="AlphaFoldDB" id="A0A1E3HZK7"/>
<dbReference type="GO" id="GO:0000981">
    <property type="term" value="F:DNA-binding transcription factor activity, RNA polymerase II-specific"/>
    <property type="evidence" value="ECO:0007669"/>
    <property type="project" value="InterPro"/>
</dbReference>